<evidence type="ECO:0000313" key="4">
    <source>
        <dbReference type="EMBL" id="SDC96800.1"/>
    </source>
</evidence>
<evidence type="ECO:0000313" key="5">
    <source>
        <dbReference type="Proteomes" id="UP000198908"/>
    </source>
</evidence>
<comment type="similarity">
    <text evidence="2">Belongs to the NAD(P)-dependent epimerase/dehydratase family.</text>
</comment>
<evidence type="ECO:0000259" key="3">
    <source>
        <dbReference type="Pfam" id="PF01370"/>
    </source>
</evidence>
<dbReference type="EMBL" id="FMYQ01000012">
    <property type="protein sequence ID" value="SDC96800.1"/>
    <property type="molecule type" value="Genomic_DNA"/>
</dbReference>
<proteinExistence type="inferred from homology"/>
<dbReference type="STRING" id="416944.SAMN05421548_112146"/>
<evidence type="ECO:0000256" key="2">
    <source>
        <dbReference type="ARBA" id="ARBA00007637"/>
    </source>
</evidence>
<dbReference type="RefSeq" id="WP_176929107.1">
    <property type="nucleotide sequence ID" value="NZ_FMYQ01000012.1"/>
</dbReference>
<dbReference type="SUPFAM" id="SSF51735">
    <property type="entry name" value="NAD(P)-binding Rossmann-fold domains"/>
    <property type="match status" value="1"/>
</dbReference>
<keyword evidence="5" id="KW-1185">Reference proteome</keyword>
<dbReference type="Pfam" id="PF01370">
    <property type="entry name" value="Epimerase"/>
    <property type="match status" value="1"/>
</dbReference>
<dbReference type="InterPro" id="IPR036291">
    <property type="entry name" value="NAD(P)-bd_dom_sf"/>
</dbReference>
<accession>A0A1G6QWS1</accession>
<dbReference type="Proteomes" id="UP000198908">
    <property type="component" value="Unassembled WGS sequence"/>
</dbReference>
<gene>
    <name evidence="4" type="ORF">SAMN05421548_112146</name>
</gene>
<name>A0A1G6QWS1_9BURK</name>
<feature type="domain" description="NAD-dependent epimerase/dehydratase" evidence="3">
    <location>
        <begin position="3"/>
        <end position="232"/>
    </location>
</feature>
<dbReference type="AlphaFoldDB" id="A0A1G6QWS1"/>
<sequence>MAILVTGGCGFLGSTLMQTIAERGRVAVSYDRRTAATDTASGIHYVQGDLNDLPHLLETINRFGIEAIIHAAAISHPFFSREIPYQTVVTNALGTTNVFEAARLTSVHRVVNFSSECVYGNNDHLEATQEDAPLDPTTPYGATKVFTEKLAAVYSRLYGMRIVSLRPGWIYGPGQFMQCYLHTLLRNAIDGRPTREPAGADYRFQYVHVTDVARASLLALAAPHAAGRAINITGGDQRTYAEVVALVRKRFPAAEIEIGPGTIDVLDRNAPFDLSLAKRELAYVPQVSLEDGIDSYARWLSTHAY</sequence>
<protein>
    <submittedName>
        <fullName evidence="4">dTDP-glucose 4,6-dehydratase</fullName>
    </submittedName>
</protein>
<organism evidence="4 5">
    <name type="scientific">Paraburkholderia lycopersici</name>
    <dbReference type="NCBI Taxonomy" id="416944"/>
    <lineage>
        <taxon>Bacteria</taxon>
        <taxon>Pseudomonadati</taxon>
        <taxon>Pseudomonadota</taxon>
        <taxon>Betaproteobacteria</taxon>
        <taxon>Burkholderiales</taxon>
        <taxon>Burkholderiaceae</taxon>
        <taxon>Paraburkholderia</taxon>
    </lineage>
</organism>
<dbReference type="Gene3D" id="3.40.50.720">
    <property type="entry name" value="NAD(P)-binding Rossmann-like Domain"/>
    <property type="match status" value="1"/>
</dbReference>
<evidence type="ECO:0000256" key="1">
    <source>
        <dbReference type="ARBA" id="ARBA00005125"/>
    </source>
</evidence>
<dbReference type="PANTHER" id="PTHR43000">
    <property type="entry name" value="DTDP-D-GLUCOSE 4,6-DEHYDRATASE-RELATED"/>
    <property type="match status" value="1"/>
</dbReference>
<dbReference type="InterPro" id="IPR001509">
    <property type="entry name" value="Epimerase_deHydtase"/>
</dbReference>
<comment type="pathway">
    <text evidence="1">Bacterial outer membrane biogenesis; LPS O-antigen biosynthesis.</text>
</comment>
<reference evidence="5" key="1">
    <citation type="submission" date="2016-09" db="EMBL/GenBank/DDBJ databases">
        <authorList>
            <person name="Varghese N."/>
            <person name="Submissions S."/>
        </authorList>
    </citation>
    <scope>NUCLEOTIDE SEQUENCE [LARGE SCALE GENOMIC DNA]</scope>
    <source>
        <strain evidence="5">TNe-862</strain>
    </source>
</reference>